<reference evidence="1" key="1">
    <citation type="journal article" date="1989" name="J. Exp. Med.">
        <title>Comparison of exon 5 sequences from 35 class I genes of the BALB/c mouse.</title>
        <authorList>
            <person name="Brorson K.A."/>
            <person name="Hunt S.W. III"/>
            <person name="Hunkapiller T."/>
            <person name="Sun Y.H."/>
            <person name="Cheroutre H."/>
            <person name="Nickerson D.A."/>
            <person name="Hood L."/>
        </authorList>
    </citation>
    <scope>NUCLEOTIDE SEQUENCE</scope>
    <source>
        <strain evidence="1">Domesticus</strain>
    </source>
</reference>
<protein>
    <submittedName>
        <fullName evidence="1">K2 class I MHC gene (exon 5)</fullName>
    </submittedName>
</protein>
<reference evidence="1" key="2">
    <citation type="submission" date="1989-08" db="EMBL/GenBank/DDBJ databases">
        <authorList>
            <person name="Brorson K."/>
        </authorList>
    </citation>
    <scope>NUCLEOTIDE SEQUENCE</scope>
    <source>
        <strain evidence="1">Domesticus</strain>
    </source>
</reference>
<feature type="non-terminal residue" evidence="1">
    <location>
        <position position="38"/>
    </location>
</feature>
<name>Q6LBS0_MOUSE</name>
<accession>Q6LBS0</accession>
<organism evidence="1">
    <name type="scientific">Mus musculus</name>
    <name type="common">Mouse</name>
    <dbReference type="NCBI Taxonomy" id="10090"/>
    <lineage>
        <taxon>Eukaryota</taxon>
        <taxon>Metazoa</taxon>
        <taxon>Chordata</taxon>
        <taxon>Craniata</taxon>
        <taxon>Vertebrata</taxon>
        <taxon>Euteleostomi</taxon>
        <taxon>Mammalia</taxon>
        <taxon>Eutheria</taxon>
        <taxon>Euarchontoglires</taxon>
        <taxon>Glires</taxon>
        <taxon>Rodentia</taxon>
        <taxon>Myomorpha</taxon>
        <taxon>Muroidea</taxon>
        <taxon>Muridae</taxon>
        <taxon>Murinae</taxon>
        <taxon>Mus</taxon>
        <taxon>Mus</taxon>
    </lineage>
</organism>
<feature type="non-terminal residue" evidence="1">
    <location>
        <position position="1"/>
    </location>
</feature>
<dbReference type="AlphaFoldDB" id="Q6LBS0"/>
<sequence>ASSIHRLQHGDHCCSGCPWNCDSHCCCGGFCDEEEEKH</sequence>
<dbReference type="EMBL" id="X16197">
    <property type="protein sequence ID" value="CAE82018.1"/>
    <property type="molecule type" value="Genomic_DNA"/>
</dbReference>
<proteinExistence type="predicted"/>
<evidence type="ECO:0000313" key="1">
    <source>
        <dbReference type="EMBL" id="CAE82018.1"/>
    </source>
</evidence>